<organism evidence="15 16">
    <name type="scientific">Candidatus Obscuribacter phosphatis</name>
    <dbReference type="NCBI Taxonomy" id="1906157"/>
    <lineage>
        <taxon>Bacteria</taxon>
        <taxon>Bacillati</taxon>
        <taxon>Candidatus Melainabacteria</taxon>
        <taxon>Candidatus Obscuribacterales</taxon>
        <taxon>Candidatus Obscuribacteraceae</taxon>
        <taxon>Candidatus Obscuribacter</taxon>
    </lineage>
</organism>
<evidence type="ECO:0000256" key="7">
    <source>
        <dbReference type="ARBA" id="ARBA00022692"/>
    </source>
</evidence>
<keyword evidence="5" id="KW-1003">Cell membrane</keyword>
<evidence type="ECO:0000256" key="2">
    <source>
        <dbReference type="ARBA" id="ARBA00011471"/>
    </source>
</evidence>
<evidence type="ECO:0000313" key="15">
    <source>
        <dbReference type="EMBL" id="MBN8660957.1"/>
    </source>
</evidence>
<dbReference type="GO" id="GO:0005886">
    <property type="term" value="C:plasma membrane"/>
    <property type="evidence" value="ECO:0007669"/>
    <property type="project" value="UniProtKB-SubCell"/>
</dbReference>
<comment type="function">
    <text evidence="11">Involved in the TonB-dependent energy-dependent transport of various receptor-bound substrates. Protects ExbD from proteolytic degradation and functionally stabilizes TonB.</text>
</comment>
<dbReference type="Proteomes" id="UP000664277">
    <property type="component" value="Unassembled WGS sequence"/>
</dbReference>
<feature type="domain" description="MotA/TolQ/ExbB proton channel" evidence="14">
    <location>
        <begin position="100"/>
        <end position="211"/>
    </location>
</feature>
<keyword evidence="10 13" id="KW-0472">Membrane</keyword>
<evidence type="ECO:0000256" key="13">
    <source>
        <dbReference type="SAM" id="Phobius"/>
    </source>
</evidence>
<comment type="subcellular location">
    <subcellularLocation>
        <location evidence="1">Cell inner membrane</location>
        <topology evidence="1">Multi-pass membrane protein</topology>
    </subcellularLocation>
    <subcellularLocation>
        <location evidence="12">Membrane</location>
        <topology evidence="12">Multi-pass membrane protein</topology>
    </subcellularLocation>
</comment>
<proteinExistence type="inferred from homology"/>
<protein>
    <recommendedName>
        <fullName evidence="3">Biopolymer transport protein ExbB</fullName>
    </recommendedName>
</protein>
<evidence type="ECO:0000256" key="10">
    <source>
        <dbReference type="ARBA" id="ARBA00023136"/>
    </source>
</evidence>
<keyword evidence="7 13" id="KW-0812">Transmembrane</keyword>
<evidence type="ECO:0000256" key="3">
    <source>
        <dbReference type="ARBA" id="ARBA00022093"/>
    </source>
</evidence>
<dbReference type="EMBL" id="JAFLCK010000015">
    <property type="protein sequence ID" value="MBN8660957.1"/>
    <property type="molecule type" value="Genomic_DNA"/>
</dbReference>
<feature type="transmembrane region" description="Helical" evidence="13">
    <location>
        <begin position="140"/>
        <end position="158"/>
    </location>
</feature>
<comment type="similarity">
    <text evidence="12">Belongs to the exbB/tolQ family.</text>
</comment>
<dbReference type="GO" id="GO:0017038">
    <property type="term" value="P:protein import"/>
    <property type="evidence" value="ECO:0007669"/>
    <property type="project" value="TreeGrafter"/>
</dbReference>
<keyword evidence="9 13" id="KW-1133">Transmembrane helix</keyword>
<keyword evidence="8 12" id="KW-0653">Protein transport</keyword>
<feature type="transmembrane region" description="Helical" evidence="13">
    <location>
        <begin position="20"/>
        <end position="41"/>
    </location>
</feature>
<evidence type="ECO:0000256" key="9">
    <source>
        <dbReference type="ARBA" id="ARBA00022989"/>
    </source>
</evidence>
<evidence type="ECO:0000259" key="14">
    <source>
        <dbReference type="Pfam" id="PF01618"/>
    </source>
</evidence>
<evidence type="ECO:0000313" key="16">
    <source>
        <dbReference type="Proteomes" id="UP000664277"/>
    </source>
</evidence>
<accession>A0A8J7PGI9</accession>
<dbReference type="Pfam" id="PF01618">
    <property type="entry name" value="MotA_ExbB"/>
    <property type="match status" value="1"/>
</dbReference>
<keyword evidence="4 12" id="KW-0813">Transport</keyword>
<evidence type="ECO:0000256" key="8">
    <source>
        <dbReference type="ARBA" id="ARBA00022927"/>
    </source>
</evidence>
<sequence length="240" mass="24996">MEPTAVNTLGFAHFLGQTDAVGKAVLVTLVLLSIASWYLIVTRSLANLIARRKAEAFLERFWRASSLSEVEALLGSRVADNAFANLAEKSLATLTDSGKCGLAVAGGMAEYLTRTLNNEVDREAAVAEYGLTVLASAGSAAPYIGLFGTVWGIYHALVQIGLSGQGTLDKVAGPVGEALIMTALGLAVAIPAVLAYNAFNRRNRVWLAHLESFAHDLYVLLTVKGSSGGGGAVPVAMGCG</sequence>
<reference evidence="15" key="1">
    <citation type="submission" date="2021-02" db="EMBL/GenBank/DDBJ databases">
        <title>Genome-Resolved Metagenomics of a Microbial Community Performing Photosynthetic Biological Nutrient Removal.</title>
        <authorList>
            <person name="Mcdaniel E.A."/>
        </authorList>
    </citation>
    <scope>NUCLEOTIDE SEQUENCE</scope>
    <source>
        <strain evidence="15">UWPOB_OBS1</strain>
    </source>
</reference>
<evidence type="ECO:0000256" key="12">
    <source>
        <dbReference type="RuleBase" id="RU004057"/>
    </source>
</evidence>
<evidence type="ECO:0000256" key="1">
    <source>
        <dbReference type="ARBA" id="ARBA00004429"/>
    </source>
</evidence>
<dbReference type="AlphaFoldDB" id="A0A8J7PGI9"/>
<evidence type="ECO:0000256" key="6">
    <source>
        <dbReference type="ARBA" id="ARBA00022519"/>
    </source>
</evidence>
<dbReference type="InterPro" id="IPR050790">
    <property type="entry name" value="ExbB/TolQ_transport"/>
</dbReference>
<dbReference type="InterPro" id="IPR002898">
    <property type="entry name" value="MotA_ExbB_proton_chnl"/>
</dbReference>
<dbReference type="PANTHER" id="PTHR30625">
    <property type="entry name" value="PROTEIN TOLQ"/>
    <property type="match status" value="1"/>
</dbReference>
<evidence type="ECO:0000256" key="5">
    <source>
        <dbReference type="ARBA" id="ARBA00022475"/>
    </source>
</evidence>
<keyword evidence="6" id="KW-0997">Cell inner membrane</keyword>
<comment type="caution">
    <text evidence="15">The sequence shown here is derived from an EMBL/GenBank/DDBJ whole genome shotgun (WGS) entry which is preliminary data.</text>
</comment>
<evidence type="ECO:0000256" key="4">
    <source>
        <dbReference type="ARBA" id="ARBA00022448"/>
    </source>
</evidence>
<name>A0A8J7PGI9_9BACT</name>
<gene>
    <name evidence="15" type="ORF">J0M35_11365</name>
</gene>
<evidence type="ECO:0000256" key="11">
    <source>
        <dbReference type="ARBA" id="ARBA00024816"/>
    </source>
</evidence>
<dbReference type="PANTHER" id="PTHR30625:SF14">
    <property type="entry name" value="BIOPOLYMER TRANSPORT PROTEIN EXBB"/>
    <property type="match status" value="1"/>
</dbReference>
<feature type="transmembrane region" description="Helical" evidence="13">
    <location>
        <begin position="178"/>
        <end position="199"/>
    </location>
</feature>
<comment type="subunit">
    <text evidence="2">The accessory proteins ExbB and ExbD seem to form a complex with TonB.</text>
</comment>